<dbReference type="Gene3D" id="3.30.200.20">
    <property type="entry name" value="Phosphorylase Kinase, domain 1"/>
    <property type="match status" value="1"/>
</dbReference>
<comment type="caution">
    <text evidence="9">The sequence shown here is derived from an EMBL/GenBank/DDBJ whole genome shotgun (WGS) entry which is preliminary data.</text>
</comment>
<dbReference type="EC" id="2.7.11.1" evidence="1"/>
<dbReference type="GO" id="GO:0005524">
    <property type="term" value="F:ATP binding"/>
    <property type="evidence" value="ECO:0007669"/>
    <property type="project" value="UniProtKB-KW"/>
</dbReference>
<keyword evidence="10" id="KW-1185">Reference proteome</keyword>
<evidence type="ECO:0000256" key="8">
    <source>
        <dbReference type="ARBA" id="ARBA00048679"/>
    </source>
</evidence>
<proteinExistence type="predicted"/>
<dbReference type="SUPFAM" id="SSF56112">
    <property type="entry name" value="Protein kinase-like (PK-like)"/>
    <property type="match status" value="1"/>
</dbReference>
<dbReference type="GO" id="GO:0004674">
    <property type="term" value="F:protein serine/threonine kinase activity"/>
    <property type="evidence" value="ECO:0007669"/>
    <property type="project" value="UniProtKB-KW"/>
</dbReference>
<evidence type="ECO:0000256" key="5">
    <source>
        <dbReference type="ARBA" id="ARBA00022777"/>
    </source>
</evidence>
<evidence type="ECO:0000256" key="6">
    <source>
        <dbReference type="ARBA" id="ARBA00022840"/>
    </source>
</evidence>
<keyword evidence="5" id="KW-0418">Kinase</keyword>
<dbReference type="Proteomes" id="UP001642260">
    <property type="component" value="Unassembled WGS sequence"/>
</dbReference>
<evidence type="ECO:0000313" key="10">
    <source>
        <dbReference type="Proteomes" id="UP001642260"/>
    </source>
</evidence>
<evidence type="ECO:0000256" key="3">
    <source>
        <dbReference type="ARBA" id="ARBA00022679"/>
    </source>
</evidence>
<comment type="catalytic activity">
    <reaction evidence="7">
        <text>L-threonyl-[protein] + ATP = O-phospho-L-threonyl-[protein] + ADP + H(+)</text>
        <dbReference type="Rhea" id="RHEA:46608"/>
        <dbReference type="Rhea" id="RHEA-COMP:11060"/>
        <dbReference type="Rhea" id="RHEA-COMP:11605"/>
        <dbReference type="ChEBI" id="CHEBI:15378"/>
        <dbReference type="ChEBI" id="CHEBI:30013"/>
        <dbReference type="ChEBI" id="CHEBI:30616"/>
        <dbReference type="ChEBI" id="CHEBI:61977"/>
        <dbReference type="ChEBI" id="CHEBI:456216"/>
        <dbReference type="EC" id="2.7.11.1"/>
    </reaction>
</comment>
<dbReference type="EMBL" id="CAKOAT010275154">
    <property type="protein sequence ID" value="CAH8359884.1"/>
    <property type="molecule type" value="Genomic_DNA"/>
</dbReference>
<sequence>MSRVRRHRLGSVCLSDTNAVFAMKVMDKASLASRNKLLRVQTEREILLSLLDHPFLSTLYSNFGTETFYCF</sequence>
<evidence type="ECO:0000256" key="7">
    <source>
        <dbReference type="ARBA" id="ARBA00047899"/>
    </source>
</evidence>
<dbReference type="InterPro" id="IPR011009">
    <property type="entry name" value="Kinase-like_dom_sf"/>
</dbReference>
<evidence type="ECO:0000313" key="9">
    <source>
        <dbReference type="EMBL" id="CAH8359884.1"/>
    </source>
</evidence>
<keyword evidence="3" id="KW-0808">Transferase</keyword>
<keyword evidence="6" id="KW-0067">ATP-binding</keyword>
<dbReference type="PANTHER" id="PTHR45637">
    <property type="entry name" value="FLIPPASE KINASE 1-RELATED"/>
    <property type="match status" value="1"/>
</dbReference>
<gene>
    <name evidence="9" type="ORF">ERUC_LOCUS25640</name>
</gene>
<accession>A0ABC8KRY0</accession>
<evidence type="ECO:0000256" key="2">
    <source>
        <dbReference type="ARBA" id="ARBA00022527"/>
    </source>
</evidence>
<reference evidence="9 10" key="1">
    <citation type="submission" date="2022-03" db="EMBL/GenBank/DDBJ databases">
        <authorList>
            <person name="Macdonald S."/>
            <person name="Ahmed S."/>
            <person name="Newling K."/>
        </authorList>
    </citation>
    <scope>NUCLEOTIDE SEQUENCE [LARGE SCALE GENOMIC DNA]</scope>
</reference>
<protein>
    <recommendedName>
        <fullName evidence="1">non-specific serine/threonine protein kinase</fullName>
        <ecNumber evidence="1">2.7.11.1</ecNumber>
    </recommendedName>
</protein>
<keyword evidence="4" id="KW-0547">Nucleotide-binding</keyword>
<evidence type="ECO:0000256" key="4">
    <source>
        <dbReference type="ARBA" id="ARBA00022741"/>
    </source>
</evidence>
<comment type="catalytic activity">
    <reaction evidence="8">
        <text>L-seryl-[protein] + ATP = O-phospho-L-seryl-[protein] + ADP + H(+)</text>
        <dbReference type="Rhea" id="RHEA:17989"/>
        <dbReference type="Rhea" id="RHEA-COMP:9863"/>
        <dbReference type="Rhea" id="RHEA-COMP:11604"/>
        <dbReference type="ChEBI" id="CHEBI:15378"/>
        <dbReference type="ChEBI" id="CHEBI:29999"/>
        <dbReference type="ChEBI" id="CHEBI:30616"/>
        <dbReference type="ChEBI" id="CHEBI:83421"/>
        <dbReference type="ChEBI" id="CHEBI:456216"/>
        <dbReference type="EC" id="2.7.11.1"/>
    </reaction>
</comment>
<dbReference type="AlphaFoldDB" id="A0ABC8KRY0"/>
<organism evidence="9 10">
    <name type="scientific">Eruca vesicaria subsp. sativa</name>
    <name type="common">Garden rocket</name>
    <name type="synonym">Eruca sativa</name>
    <dbReference type="NCBI Taxonomy" id="29727"/>
    <lineage>
        <taxon>Eukaryota</taxon>
        <taxon>Viridiplantae</taxon>
        <taxon>Streptophyta</taxon>
        <taxon>Embryophyta</taxon>
        <taxon>Tracheophyta</taxon>
        <taxon>Spermatophyta</taxon>
        <taxon>Magnoliopsida</taxon>
        <taxon>eudicotyledons</taxon>
        <taxon>Gunneridae</taxon>
        <taxon>Pentapetalae</taxon>
        <taxon>rosids</taxon>
        <taxon>malvids</taxon>
        <taxon>Brassicales</taxon>
        <taxon>Brassicaceae</taxon>
        <taxon>Brassiceae</taxon>
        <taxon>Eruca</taxon>
    </lineage>
</organism>
<evidence type="ECO:0000256" key="1">
    <source>
        <dbReference type="ARBA" id="ARBA00012513"/>
    </source>
</evidence>
<name>A0ABC8KRY0_ERUVS</name>
<keyword evidence="2" id="KW-0723">Serine/threonine-protein kinase</keyword>